<organism evidence="1">
    <name type="scientific">Achromobacter sp. HNDS-1</name>
    <dbReference type="NCBI Taxonomy" id="3151598"/>
    <lineage>
        <taxon>Bacteria</taxon>
        <taxon>Pseudomonadati</taxon>
        <taxon>Pseudomonadota</taxon>
        <taxon>Betaproteobacteria</taxon>
        <taxon>Burkholderiales</taxon>
        <taxon>Alcaligenaceae</taxon>
        <taxon>Achromobacter</taxon>
    </lineage>
</organism>
<evidence type="ECO:0000313" key="1">
    <source>
        <dbReference type="EMBL" id="XBP00178.1"/>
    </source>
</evidence>
<name>A0AAU7LED2_9BURK</name>
<dbReference type="EMBL" id="CP157584">
    <property type="protein sequence ID" value="XBP00178.1"/>
    <property type="molecule type" value="Genomic_DNA"/>
</dbReference>
<reference evidence="1" key="1">
    <citation type="submission" date="2024-05" db="EMBL/GenBank/DDBJ databases">
        <title>Transcriptome analysis of the degradation process of organic nitrogen by two heterotrophic nitrifying and aerobic denitrifying bacteria, Achromobacter sp. HNDS-1 and Enterobacter sp. HNDS-6.</title>
        <authorList>
            <person name="Huang Y."/>
        </authorList>
    </citation>
    <scope>NUCLEOTIDE SEQUENCE</scope>
    <source>
        <strain evidence="1">HNDS-1</strain>
    </source>
</reference>
<gene>
    <name evidence="1" type="ORF">ABFG95_06795</name>
</gene>
<protein>
    <submittedName>
        <fullName evidence="1">Phage tail protein</fullName>
    </submittedName>
</protein>
<proteinExistence type="predicted"/>
<dbReference type="Pfam" id="PF05939">
    <property type="entry name" value="Phage_min_tail"/>
    <property type="match status" value="1"/>
</dbReference>
<dbReference type="InterPro" id="IPR010265">
    <property type="entry name" value="Phage_lambda_TipM"/>
</dbReference>
<accession>A0AAU7LED2</accession>
<sequence length="112" mass="12541">MEKDTFEWSPRVNPRGQVKLRTLEAKFGDGYTQAAADGINNKVQSWPLEFVGTEALIGEIIAFLDRHAGYRSFLWTPPLGNEGRYRASEYDAVALGGEMFSLSVTFQQFFGA</sequence>
<dbReference type="KEGG" id="achh:ABFG95_06795"/>
<dbReference type="RefSeq" id="WP_348995647.1">
    <property type="nucleotide sequence ID" value="NZ_CP157584.1"/>
</dbReference>
<dbReference type="AlphaFoldDB" id="A0AAU7LED2"/>